<reference evidence="2" key="2">
    <citation type="submission" date="2020-09" db="EMBL/GenBank/DDBJ databases">
        <authorList>
            <person name="Sun Q."/>
            <person name="Ohkuma M."/>
        </authorList>
    </citation>
    <scope>NUCLEOTIDE SEQUENCE</scope>
    <source>
        <strain evidence="2">JCM 3276</strain>
    </source>
</reference>
<gene>
    <name evidence="2" type="ORF">GCM10010171_47350</name>
</gene>
<keyword evidence="3" id="KW-1185">Reference proteome</keyword>
<proteinExistence type="predicted"/>
<evidence type="ECO:0000256" key="1">
    <source>
        <dbReference type="SAM" id="MobiDB-lite"/>
    </source>
</evidence>
<evidence type="ECO:0000313" key="2">
    <source>
        <dbReference type="EMBL" id="GGS46668.1"/>
    </source>
</evidence>
<dbReference type="AlphaFoldDB" id="A0A918GMG2"/>
<accession>A0A918GMG2</accession>
<reference evidence="2" key="1">
    <citation type="journal article" date="2014" name="Int. J. Syst. Evol. Microbiol.">
        <title>Complete genome sequence of Corynebacterium casei LMG S-19264T (=DSM 44701T), isolated from a smear-ripened cheese.</title>
        <authorList>
            <consortium name="US DOE Joint Genome Institute (JGI-PGF)"/>
            <person name="Walter F."/>
            <person name="Albersmeier A."/>
            <person name="Kalinowski J."/>
            <person name="Ruckert C."/>
        </authorList>
    </citation>
    <scope>NUCLEOTIDE SEQUENCE</scope>
    <source>
        <strain evidence="2">JCM 3276</strain>
    </source>
</reference>
<dbReference type="Proteomes" id="UP000660680">
    <property type="component" value="Unassembled WGS sequence"/>
</dbReference>
<sequence length="267" mass="29028">MRRINDWYDDYAFRHELTPGYSPDDDVPDPYVPGEVPAREWVVPRSAVKSSPVRPVRARRTADRGGSWEAAARKWLRSFPTGSNRECLRALAEAGHSGATTQSIGRLRANLPGVSPEPVTAKAARKTQTRGRPARAKSNTATKAGAPAKPNTAKSSTTTKASAPAKGQRTRKDSGRRSIVQDQRPWHVFVANWFRQHPKGSIKDCLAAVHRAGYVTTTAADVSVLHPANMRRKPARRPGLNPPTPLPVANYCPACGIAVGLDGNCRC</sequence>
<protein>
    <submittedName>
        <fullName evidence="2">Uncharacterized protein</fullName>
    </submittedName>
</protein>
<feature type="compositionally biased region" description="Low complexity" evidence="1">
    <location>
        <begin position="148"/>
        <end position="166"/>
    </location>
</feature>
<organism evidence="2 3">
    <name type="scientific">Actinokineospora fastidiosa</name>
    <dbReference type="NCBI Taxonomy" id="1816"/>
    <lineage>
        <taxon>Bacteria</taxon>
        <taxon>Bacillati</taxon>
        <taxon>Actinomycetota</taxon>
        <taxon>Actinomycetes</taxon>
        <taxon>Pseudonocardiales</taxon>
        <taxon>Pseudonocardiaceae</taxon>
        <taxon>Actinokineospora</taxon>
    </lineage>
</organism>
<feature type="compositionally biased region" description="Basic residues" evidence="1">
    <location>
        <begin position="123"/>
        <end position="135"/>
    </location>
</feature>
<comment type="caution">
    <text evidence="2">The sequence shown here is derived from an EMBL/GenBank/DDBJ whole genome shotgun (WGS) entry which is preliminary data.</text>
</comment>
<dbReference type="EMBL" id="BMRB01000004">
    <property type="protein sequence ID" value="GGS46668.1"/>
    <property type="molecule type" value="Genomic_DNA"/>
</dbReference>
<evidence type="ECO:0000313" key="3">
    <source>
        <dbReference type="Proteomes" id="UP000660680"/>
    </source>
</evidence>
<feature type="region of interest" description="Disordered" evidence="1">
    <location>
        <begin position="46"/>
        <end position="68"/>
    </location>
</feature>
<feature type="region of interest" description="Disordered" evidence="1">
    <location>
        <begin position="109"/>
        <end position="180"/>
    </location>
</feature>
<name>A0A918GMG2_9PSEU</name>